<dbReference type="SUPFAM" id="SSF49464">
    <property type="entry name" value="Carboxypeptidase regulatory domain-like"/>
    <property type="match status" value="1"/>
</dbReference>
<organism evidence="2 3">
    <name type="scientific">Flavobacterium suzhouense</name>
    <dbReference type="NCBI Taxonomy" id="1529638"/>
    <lineage>
        <taxon>Bacteria</taxon>
        <taxon>Pseudomonadati</taxon>
        <taxon>Bacteroidota</taxon>
        <taxon>Flavobacteriia</taxon>
        <taxon>Flavobacteriales</taxon>
        <taxon>Flavobacteriaceae</taxon>
        <taxon>Flavobacterium</taxon>
    </lineage>
</organism>
<evidence type="ECO:0000313" key="2">
    <source>
        <dbReference type="EMBL" id="MFD2602132.1"/>
    </source>
</evidence>
<dbReference type="InterPro" id="IPR008969">
    <property type="entry name" value="CarboxyPept-like_regulatory"/>
</dbReference>
<evidence type="ECO:0000313" key="3">
    <source>
        <dbReference type="Proteomes" id="UP001597480"/>
    </source>
</evidence>
<keyword evidence="1" id="KW-0732">Signal</keyword>
<feature type="signal peptide" evidence="1">
    <location>
        <begin position="1"/>
        <end position="20"/>
    </location>
</feature>
<accession>A0ABW5NVT5</accession>
<comment type="caution">
    <text evidence="2">The sequence shown here is derived from an EMBL/GenBank/DDBJ whole genome shotgun (WGS) entry which is preliminary data.</text>
</comment>
<dbReference type="EMBL" id="JBHUMD010000012">
    <property type="protein sequence ID" value="MFD2602132.1"/>
    <property type="molecule type" value="Genomic_DNA"/>
</dbReference>
<evidence type="ECO:0000256" key="1">
    <source>
        <dbReference type="SAM" id="SignalP"/>
    </source>
</evidence>
<keyword evidence="3" id="KW-1185">Reference proteome</keyword>
<dbReference type="Proteomes" id="UP001597480">
    <property type="component" value="Unassembled WGS sequence"/>
</dbReference>
<gene>
    <name evidence="2" type="ORF">ACFSR3_08690</name>
</gene>
<reference evidence="3" key="1">
    <citation type="journal article" date="2019" name="Int. J. Syst. Evol. Microbiol.">
        <title>The Global Catalogue of Microorganisms (GCM) 10K type strain sequencing project: providing services to taxonomists for standard genome sequencing and annotation.</title>
        <authorList>
            <consortium name="The Broad Institute Genomics Platform"/>
            <consortium name="The Broad Institute Genome Sequencing Center for Infectious Disease"/>
            <person name="Wu L."/>
            <person name="Ma J."/>
        </authorList>
    </citation>
    <scope>NUCLEOTIDE SEQUENCE [LARGE SCALE GENOMIC DNA]</scope>
    <source>
        <strain evidence="3">KCTC 42107</strain>
    </source>
</reference>
<dbReference type="RefSeq" id="WP_379820622.1">
    <property type="nucleotide sequence ID" value="NZ_JBHUMD010000012.1"/>
</dbReference>
<name>A0ABW5NVT5_9FLAO</name>
<sequence length="511" mass="58380">MLKKIFIGLLFLAGMLNTVAQNISARIIDANTFENLSHASIVVNDTENLVSNEDGYFTISDKYTDDALLSISFLGYKSVLVTLSELKKSNYIVKLQPGSFELETVYVSNTSMSVDSVMANVKRNLPKNYRWDNKANSKKIFYREGLAFKPINLKAEMTSAEGYTKKQLTDANTELKAFTNELISHPPQEFTDMLCNYYMASKMHKEKLHPVTKFNVIKATQLKDRSRGVDLNEMEKMASGILFKHLDPHKYYRIKSGLLGTRDTVIANGAFYESKKYRVNTIQEDAVKKKLNLAKNKVTSFVNGSNLQSTKFDFITLQELYDYSFAGTTQSENNTSVYIIKFSPKKRKGKYTGTLYVSEKDYAVLRSDYTLGEGKKLGGVNLKFLFGVKQSENLSRGTLIFKEKKSGEGYNLQYGSVTTGQYVYVNRPLKFLEIAEEDKHYVAFNLKVEANVEEKEEYFMMAQEEITEADFDKVTDSDFEYMQLSSYDPAVWKEYGGIEPMEEMKKFKTIE</sequence>
<protein>
    <submittedName>
        <fullName evidence="2">Carboxypeptidase-like regulatory domain-containing protein</fullName>
    </submittedName>
</protein>
<feature type="chain" id="PRO_5047305976" evidence="1">
    <location>
        <begin position="21"/>
        <end position="511"/>
    </location>
</feature>
<dbReference type="Pfam" id="PF13715">
    <property type="entry name" value="CarbopepD_reg_2"/>
    <property type="match status" value="1"/>
</dbReference>
<proteinExistence type="predicted"/>